<dbReference type="Proteomes" id="UP001174936">
    <property type="component" value="Unassembled WGS sequence"/>
</dbReference>
<dbReference type="EMBL" id="JAULSV010000003">
    <property type="protein sequence ID" value="KAK0649740.1"/>
    <property type="molecule type" value="Genomic_DNA"/>
</dbReference>
<evidence type="ECO:0000313" key="2">
    <source>
        <dbReference type="Proteomes" id="UP001174936"/>
    </source>
</evidence>
<organism evidence="1 2">
    <name type="scientific">Cercophora newfieldiana</name>
    <dbReference type="NCBI Taxonomy" id="92897"/>
    <lineage>
        <taxon>Eukaryota</taxon>
        <taxon>Fungi</taxon>
        <taxon>Dikarya</taxon>
        <taxon>Ascomycota</taxon>
        <taxon>Pezizomycotina</taxon>
        <taxon>Sordariomycetes</taxon>
        <taxon>Sordariomycetidae</taxon>
        <taxon>Sordariales</taxon>
        <taxon>Lasiosphaeriaceae</taxon>
        <taxon>Cercophora</taxon>
    </lineage>
</organism>
<accession>A0AA39YEW3</accession>
<name>A0AA39YEW3_9PEZI</name>
<comment type="caution">
    <text evidence="1">The sequence shown here is derived from an EMBL/GenBank/DDBJ whole genome shotgun (WGS) entry which is preliminary data.</text>
</comment>
<dbReference type="AlphaFoldDB" id="A0AA39YEW3"/>
<evidence type="ECO:0000313" key="1">
    <source>
        <dbReference type="EMBL" id="KAK0649740.1"/>
    </source>
</evidence>
<protein>
    <submittedName>
        <fullName evidence="1">Uncharacterized protein</fullName>
    </submittedName>
</protein>
<keyword evidence="2" id="KW-1185">Reference proteome</keyword>
<sequence length="205" mass="23046">MLCYCPTRHALRNNCLSQSPDLATSKRPPAPKEWLLDDKTDPWKVPGAKNPHHLVALARWISHFRISGGQLEEEDHARGMAGGHGPGEKRRSPVRILVTVSGFGCRKVDTWGWVDCGLCKENSRRRVTFGWADLGILQEDSREKRGRLSAVLIDQDLNPPRENKTEGVESRVHFARSCVSLKFDVRGRCCQISFRSPAGRISSLH</sequence>
<gene>
    <name evidence="1" type="ORF">B0T16DRAFT_136354</name>
</gene>
<reference evidence="1" key="1">
    <citation type="submission" date="2023-06" db="EMBL/GenBank/DDBJ databases">
        <title>Genome-scale phylogeny and comparative genomics of the fungal order Sordariales.</title>
        <authorList>
            <consortium name="Lawrence Berkeley National Laboratory"/>
            <person name="Hensen N."/>
            <person name="Bonometti L."/>
            <person name="Westerberg I."/>
            <person name="Brannstrom I.O."/>
            <person name="Guillou S."/>
            <person name="Cros-Aarteil S."/>
            <person name="Calhoun S."/>
            <person name="Haridas S."/>
            <person name="Kuo A."/>
            <person name="Mondo S."/>
            <person name="Pangilinan J."/>
            <person name="Riley R."/>
            <person name="Labutti K."/>
            <person name="Andreopoulos B."/>
            <person name="Lipzen A."/>
            <person name="Chen C."/>
            <person name="Yanf M."/>
            <person name="Daum C."/>
            <person name="Ng V."/>
            <person name="Clum A."/>
            <person name="Steindorff A."/>
            <person name="Ohm R."/>
            <person name="Martin F."/>
            <person name="Silar P."/>
            <person name="Natvig D."/>
            <person name="Lalanne C."/>
            <person name="Gautier V."/>
            <person name="Ament-Velasquez S.L."/>
            <person name="Kruys A."/>
            <person name="Hutchinson M.I."/>
            <person name="Powell A.J."/>
            <person name="Barry K."/>
            <person name="Miller A.N."/>
            <person name="Grigoriev I.V."/>
            <person name="Debuchy R."/>
            <person name="Gladieux P."/>
            <person name="Thoren M.H."/>
            <person name="Johannesson H."/>
        </authorList>
    </citation>
    <scope>NUCLEOTIDE SEQUENCE</scope>
    <source>
        <strain evidence="1">SMH2532-1</strain>
    </source>
</reference>
<proteinExistence type="predicted"/>